<dbReference type="InterPro" id="IPR052058">
    <property type="entry name" value="Alcohol_O-acetyltransferase"/>
</dbReference>
<keyword evidence="1" id="KW-0808">Transferase</keyword>
<evidence type="ECO:0000313" key="1">
    <source>
        <dbReference type="EMBL" id="RFU79718.1"/>
    </source>
</evidence>
<accession>A0A395NUK5</accession>
<dbReference type="InterPro" id="IPR010828">
    <property type="entry name" value="Atf2/Sli1-like"/>
</dbReference>
<dbReference type="SUPFAM" id="SSF52777">
    <property type="entry name" value="CoA-dependent acyltransferases"/>
    <property type="match status" value="1"/>
</dbReference>
<comment type="caution">
    <text evidence="1">The sequence shown here is derived from an EMBL/GenBank/DDBJ whole genome shotgun (WGS) entry which is preliminary data.</text>
</comment>
<protein>
    <submittedName>
        <fullName evidence="1">Alcohol acetyltransferase</fullName>
    </submittedName>
</protein>
<dbReference type="PANTHER" id="PTHR28037">
    <property type="entry name" value="ALCOHOL O-ACETYLTRANSFERASE 1-RELATED"/>
    <property type="match status" value="1"/>
</dbReference>
<dbReference type="OrthoDB" id="2150604at2759"/>
<sequence length="470" mass="51967">MKVIRSASVNERRWILSETLGMSNGIVSVATYTGAQSDRGQLHASIEKAINRCVDEHPALRTIVQDADGGRPQFAQVDNIDLTQHLEYIKSPNTAQDEKQQIDAFIEAFHDTRLPPPGTQPQWRIYISETQAKDACRFHLAFASSHVLIDGLSSLSFQSTFLRSMNGFETSENPQPDKTILPSIEGAGKLKISWSYLLSILFKEFFPSWLVKAFGVKVDDLTKVWTGPKSRPSAEFKTGIPPTGFELALIPDTTVQRALKVCRIHDARLTGLLNFLIARALHKSLKARGQTYDNFIVGTAVDLRKALGHGNQRGMANWVSAHIETITVAEHEDDNITDEIWEGIKQSTAGLAKTAKTAVDQPIALLKYISNLKQWLESRAIQPSTASFGTSNLGAFDGTASEGTWKVDMALLYQSGNRTGTPFDIMITSAKNGSMSLIITWWIGMLGVSDEKVFMREIMAEIKAGLERAK</sequence>
<organism evidence="1 2">
    <name type="scientific">Trichoderma arundinaceum</name>
    <dbReference type="NCBI Taxonomy" id="490622"/>
    <lineage>
        <taxon>Eukaryota</taxon>
        <taxon>Fungi</taxon>
        <taxon>Dikarya</taxon>
        <taxon>Ascomycota</taxon>
        <taxon>Pezizomycotina</taxon>
        <taxon>Sordariomycetes</taxon>
        <taxon>Hypocreomycetidae</taxon>
        <taxon>Hypocreales</taxon>
        <taxon>Hypocreaceae</taxon>
        <taxon>Trichoderma</taxon>
    </lineage>
</organism>
<keyword evidence="2" id="KW-1185">Reference proteome</keyword>
<name>A0A395NUK5_TRIAR</name>
<dbReference type="AlphaFoldDB" id="A0A395NUK5"/>
<dbReference type="Pfam" id="PF07247">
    <property type="entry name" value="AATase"/>
    <property type="match status" value="1"/>
</dbReference>
<dbReference type="PANTHER" id="PTHR28037:SF1">
    <property type="entry name" value="ALCOHOL O-ACETYLTRANSFERASE 1-RELATED"/>
    <property type="match status" value="1"/>
</dbReference>
<dbReference type="EMBL" id="PXOA01000141">
    <property type="protein sequence ID" value="RFU79718.1"/>
    <property type="molecule type" value="Genomic_DNA"/>
</dbReference>
<dbReference type="InterPro" id="IPR023213">
    <property type="entry name" value="CAT-like_dom_sf"/>
</dbReference>
<proteinExistence type="predicted"/>
<reference evidence="1 2" key="1">
    <citation type="journal article" date="2018" name="PLoS Pathog.">
        <title>Evolution of structural diversity of trichothecenes, a family of toxins produced by plant pathogenic and entomopathogenic fungi.</title>
        <authorList>
            <person name="Proctor R.H."/>
            <person name="McCormick S.P."/>
            <person name="Kim H.S."/>
            <person name="Cardoza R.E."/>
            <person name="Stanley A.M."/>
            <person name="Lindo L."/>
            <person name="Kelly A."/>
            <person name="Brown D.W."/>
            <person name="Lee T."/>
            <person name="Vaughan M.M."/>
            <person name="Alexander N.J."/>
            <person name="Busman M."/>
            <person name="Gutierrez S."/>
        </authorList>
    </citation>
    <scope>NUCLEOTIDE SEQUENCE [LARGE SCALE GENOMIC DNA]</scope>
    <source>
        <strain evidence="1 2">IBT 40837</strain>
    </source>
</reference>
<dbReference type="Gene3D" id="3.30.559.10">
    <property type="entry name" value="Chloramphenicol acetyltransferase-like domain"/>
    <property type="match status" value="1"/>
</dbReference>
<dbReference type="GO" id="GO:0008080">
    <property type="term" value="F:N-acetyltransferase activity"/>
    <property type="evidence" value="ECO:0007669"/>
    <property type="project" value="TreeGrafter"/>
</dbReference>
<dbReference type="STRING" id="490622.A0A395NUK5"/>
<evidence type="ECO:0000313" key="2">
    <source>
        <dbReference type="Proteomes" id="UP000266272"/>
    </source>
</evidence>
<dbReference type="Proteomes" id="UP000266272">
    <property type="component" value="Unassembled WGS sequence"/>
</dbReference>
<gene>
    <name evidence="1" type="ORF">TARUN_2472</name>
</gene>